<accession>A0A7Y9W4K4</accession>
<dbReference type="AlphaFoldDB" id="A0A7Y9W4K4"/>
<reference evidence="1 2" key="1">
    <citation type="submission" date="2020-07" db="EMBL/GenBank/DDBJ databases">
        <title>Exploring microbial biodiversity for novel pathways involved in the catabolism of aromatic compounds derived from lignin.</title>
        <authorList>
            <person name="Elkins J."/>
        </authorList>
    </citation>
    <scope>NUCLEOTIDE SEQUENCE [LARGE SCALE GENOMIC DNA]</scope>
    <source>
        <strain evidence="1 2">H2C3B</strain>
    </source>
</reference>
<gene>
    <name evidence="1" type="ORF">GGD41_001322</name>
</gene>
<comment type="caution">
    <text evidence="1">The sequence shown here is derived from an EMBL/GenBank/DDBJ whole genome shotgun (WGS) entry which is preliminary data.</text>
</comment>
<dbReference type="Proteomes" id="UP000572540">
    <property type="component" value="Unassembled WGS sequence"/>
</dbReference>
<name>A0A7Y9W4K4_9BURK</name>
<organism evidence="1 2">
    <name type="scientific">Paraburkholderia bryophila</name>
    <dbReference type="NCBI Taxonomy" id="420952"/>
    <lineage>
        <taxon>Bacteria</taxon>
        <taxon>Pseudomonadati</taxon>
        <taxon>Pseudomonadota</taxon>
        <taxon>Betaproteobacteria</taxon>
        <taxon>Burkholderiales</taxon>
        <taxon>Burkholderiaceae</taxon>
        <taxon>Paraburkholderia</taxon>
    </lineage>
</organism>
<evidence type="ECO:0000313" key="1">
    <source>
        <dbReference type="EMBL" id="NYH14094.1"/>
    </source>
</evidence>
<protein>
    <submittedName>
        <fullName evidence="1">Uncharacterized protein</fullName>
    </submittedName>
</protein>
<evidence type="ECO:0000313" key="2">
    <source>
        <dbReference type="Proteomes" id="UP000572540"/>
    </source>
</evidence>
<dbReference type="EMBL" id="JACCAU010000001">
    <property type="protein sequence ID" value="NYH14094.1"/>
    <property type="molecule type" value="Genomic_DNA"/>
</dbReference>
<sequence>MNWLAEYFAQRTSPLTLSLWAHPPLILGPDGPVAQPAYVLPYPGESLVLTPAQVVEAGGLRYELPAHYDAMQPLTTSVAGFLAGEPSPQFFREVTIYAPSRFNPDFLVTINRVFSFVPVFSSDGSPGFFGSSIDIAEETQPPSQMRLPWTFHGYISI</sequence>
<proteinExistence type="predicted"/>
<dbReference type="RefSeq" id="WP_179709287.1">
    <property type="nucleotide sequence ID" value="NZ_JACCAU010000001.1"/>
</dbReference>